<feature type="region of interest" description="Disordered" evidence="1">
    <location>
        <begin position="63"/>
        <end position="91"/>
    </location>
</feature>
<evidence type="ECO:0000256" key="1">
    <source>
        <dbReference type="SAM" id="MobiDB-lite"/>
    </source>
</evidence>
<comment type="caution">
    <text evidence="3">The sequence shown here is derived from an EMBL/GenBank/DDBJ whole genome shotgun (WGS) entry which is preliminary data.</text>
</comment>
<dbReference type="EMBL" id="BMXK01000005">
    <property type="protein sequence ID" value="GHD05790.1"/>
    <property type="molecule type" value="Genomic_DNA"/>
</dbReference>
<keyword evidence="2" id="KW-0732">Signal</keyword>
<organism evidence="3 4">
    <name type="scientific">Zhihengliuella salsuginis</name>
    <dbReference type="NCBI Taxonomy" id="578222"/>
    <lineage>
        <taxon>Bacteria</taxon>
        <taxon>Bacillati</taxon>
        <taxon>Actinomycetota</taxon>
        <taxon>Actinomycetes</taxon>
        <taxon>Micrococcales</taxon>
        <taxon>Micrococcaceae</taxon>
        <taxon>Zhihengliuella</taxon>
    </lineage>
</organism>
<evidence type="ECO:0000256" key="2">
    <source>
        <dbReference type="SAM" id="SignalP"/>
    </source>
</evidence>
<evidence type="ECO:0000313" key="3">
    <source>
        <dbReference type="EMBL" id="GHD05790.1"/>
    </source>
</evidence>
<evidence type="ECO:0000313" key="4">
    <source>
        <dbReference type="Proteomes" id="UP000642819"/>
    </source>
</evidence>
<feature type="compositionally biased region" description="Low complexity" evidence="1">
    <location>
        <begin position="63"/>
        <end position="73"/>
    </location>
</feature>
<reference evidence="4" key="1">
    <citation type="journal article" date="2019" name="Int. J. Syst. Evol. Microbiol.">
        <title>The Global Catalogue of Microorganisms (GCM) 10K type strain sequencing project: providing services to taxonomists for standard genome sequencing and annotation.</title>
        <authorList>
            <consortium name="The Broad Institute Genomics Platform"/>
            <consortium name="The Broad Institute Genome Sequencing Center for Infectious Disease"/>
            <person name="Wu L."/>
            <person name="Ma J."/>
        </authorList>
    </citation>
    <scope>NUCLEOTIDE SEQUENCE [LARGE SCALE GENOMIC DNA]</scope>
    <source>
        <strain evidence="4">KCTC 19466</strain>
    </source>
</reference>
<feature type="chain" id="PRO_5046377500" evidence="2">
    <location>
        <begin position="33"/>
        <end position="118"/>
    </location>
</feature>
<feature type="signal peptide" evidence="2">
    <location>
        <begin position="1"/>
        <end position="32"/>
    </location>
</feature>
<keyword evidence="4" id="KW-1185">Reference proteome</keyword>
<protein>
    <submittedName>
        <fullName evidence="3">Uncharacterized protein</fullName>
    </submittedName>
</protein>
<sequence>MTLRLRRAVGVALAVSVLSFVPLLLPHGTDYAAACPKPEQTETSASVSDEDLTLDGVCVPGVVTPTVPDTGPVGEEGAGGGGEREATPVVDDGNRHTWAHIWLFPDEGVGRPGASVRR</sequence>
<gene>
    <name evidence="3" type="ORF">GCM10008096_15210</name>
</gene>
<dbReference type="Proteomes" id="UP000642819">
    <property type="component" value="Unassembled WGS sequence"/>
</dbReference>
<name>A0ABQ3GGY3_9MICC</name>
<proteinExistence type="predicted"/>
<accession>A0ABQ3GGY3</accession>